<organism evidence="1 2">
    <name type="scientific">Lawsonibacter faecis</name>
    <dbReference type="NCBI Taxonomy" id="2763052"/>
    <lineage>
        <taxon>Bacteria</taxon>
        <taxon>Bacillati</taxon>
        <taxon>Bacillota</taxon>
        <taxon>Clostridia</taxon>
        <taxon>Eubacteriales</taxon>
        <taxon>Oscillospiraceae</taxon>
        <taxon>Lawsonibacter</taxon>
    </lineage>
</organism>
<name>A0A8J6MCE8_9FIRM</name>
<protein>
    <submittedName>
        <fullName evidence="1">Type II toxin-antitoxin system PemK/MazF family toxin</fullName>
    </submittedName>
</protein>
<proteinExistence type="predicted"/>
<dbReference type="Proteomes" id="UP000607645">
    <property type="component" value="Unassembled WGS sequence"/>
</dbReference>
<dbReference type="InterPro" id="IPR046681">
    <property type="entry name" value="DUF6551"/>
</dbReference>
<evidence type="ECO:0000313" key="2">
    <source>
        <dbReference type="Proteomes" id="UP000607645"/>
    </source>
</evidence>
<comment type="caution">
    <text evidence="1">The sequence shown here is derived from an EMBL/GenBank/DDBJ whole genome shotgun (WGS) entry which is preliminary data.</text>
</comment>
<evidence type="ECO:0000313" key="1">
    <source>
        <dbReference type="EMBL" id="MBC5736219.1"/>
    </source>
</evidence>
<dbReference type="Pfam" id="PF20188">
    <property type="entry name" value="DUF6551"/>
    <property type="match status" value="1"/>
</dbReference>
<keyword evidence="2" id="KW-1185">Reference proteome</keyword>
<reference evidence="1" key="1">
    <citation type="submission" date="2020-08" db="EMBL/GenBank/DDBJ databases">
        <title>Genome public.</title>
        <authorList>
            <person name="Liu C."/>
            <person name="Sun Q."/>
        </authorList>
    </citation>
    <scope>NUCLEOTIDE SEQUENCE</scope>
    <source>
        <strain evidence="1">NSJ-52</strain>
    </source>
</reference>
<dbReference type="AlphaFoldDB" id="A0A8J6MCE8"/>
<dbReference type="EMBL" id="JACOPQ010000002">
    <property type="protein sequence ID" value="MBC5736219.1"/>
    <property type="molecule type" value="Genomic_DNA"/>
</dbReference>
<gene>
    <name evidence="1" type="ORF">H8S62_04230</name>
</gene>
<accession>A0A8J6MCE8</accession>
<sequence length="258" mass="29369">MNSIQTLYKLMEVSSRDLEIPDAYQRKLNTERVAKIVAGFNERIANEPKVSFRDGHYYVFDGQHTIVARKHMNGNADLPILCKVYYGMTEAEEALLFAMQTGCSAALTPSAKLRANLRGKDKASGEFYEATEEAGLHVGFERGGGTGRILCINTAFAEFRRAGAELYKEALTILLEAWDGDPDSLRAEVIQGIVHFVELYHGEYDRERLIYSLRAYEPKFIYAAGKAEKELRGVKRYVNLFYRIYNGRRKHSTLPMKF</sequence>